<organism evidence="2 3">
    <name type="scientific">Abeliophyllum distichum</name>
    <dbReference type="NCBI Taxonomy" id="126358"/>
    <lineage>
        <taxon>Eukaryota</taxon>
        <taxon>Viridiplantae</taxon>
        <taxon>Streptophyta</taxon>
        <taxon>Embryophyta</taxon>
        <taxon>Tracheophyta</taxon>
        <taxon>Spermatophyta</taxon>
        <taxon>Magnoliopsida</taxon>
        <taxon>eudicotyledons</taxon>
        <taxon>Gunneridae</taxon>
        <taxon>Pentapetalae</taxon>
        <taxon>asterids</taxon>
        <taxon>lamiids</taxon>
        <taxon>Lamiales</taxon>
        <taxon>Oleaceae</taxon>
        <taxon>Forsythieae</taxon>
        <taxon>Abeliophyllum</taxon>
    </lineage>
</organism>
<name>A0ABD1UII9_9LAMI</name>
<feature type="region of interest" description="Disordered" evidence="1">
    <location>
        <begin position="74"/>
        <end position="115"/>
    </location>
</feature>
<keyword evidence="3" id="KW-1185">Reference proteome</keyword>
<evidence type="ECO:0000256" key="1">
    <source>
        <dbReference type="SAM" id="MobiDB-lite"/>
    </source>
</evidence>
<accession>A0ABD1UII9</accession>
<evidence type="ECO:0000313" key="2">
    <source>
        <dbReference type="EMBL" id="KAL2524543.1"/>
    </source>
</evidence>
<gene>
    <name evidence="2" type="ORF">Adt_09597</name>
</gene>
<dbReference type="EMBL" id="JBFOLK010000003">
    <property type="protein sequence ID" value="KAL2524543.1"/>
    <property type="molecule type" value="Genomic_DNA"/>
</dbReference>
<reference evidence="3" key="1">
    <citation type="submission" date="2024-07" db="EMBL/GenBank/DDBJ databases">
        <title>Two chromosome-level genome assemblies of Korean endemic species Abeliophyllum distichum and Forsythia ovata (Oleaceae).</title>
        <authorList>
            <person name="Jang H."/>
        </authorList>
    </citation>
    <scope>NUCLEOTIDE SEQUENCE [LARGE SCALE GENOMIC DNA]</scope>
</reference>
<comment type="caution">
    <text evidence="2">The sequence shown here is derived from an EMBL/GenBank/DDBJ whole genome shotgun (WGS) entry which is preliminary data.</text>
</comment>
<sequence length="162" mass="18412">METRLKANEEGWKRVDKEINDLGAAYSTVAGKVDSTEKLLKAMSTKHDNYMLKMNDKYESIVAMLAKMSMSKDKQVEGSMSKDKQVEGLHSGSAEGSVLEGRFGGENRTGRNGNDTILNHKLRKIDFPQFCGENPREWVRKDNKYFQLHQMSDKMKVGITEM</sequence>
<evidence type="ECO:0000313" key="3">
    <source>
        <dbReference type="Proteomes" id="UP001604336"/>
    </source>
</evidence>
<dbReference type="Proteomes" id="UP001604336">
    <property type="component" value="Unassembled WGS sequence"/>
</dbReference>
<proteinExistence type="predicted"/>
<dbReference type="AlphaFoldDB" id="A0ABD1UII9"/>
<feature type="compositionally biased region" description="Basic and acidic residues" evidence="1">
    <location>
        <begin position="74"/>
        <end position="87"/>
    </location>
</feature>
<protein>
    <submittedName>
        <fullName evidence="2">Uncharacterized protein</fullName>
    </submittedName>
</protein>